<evidence type="ECO:0000256" key="1">
    <source>
        <dbReference type="ARBA" id="ARBA00010641"/>
    </source>
</evidence>
<keyword evidence="5" id="KW-0804">Transcription</keyword>
<proteinExistence type="inferred from homology"/>
<protein>
    <submittedName>
        <fullName evidence="8">ECF RNA polymerase sigma factor SigE</fullName>
    </submittedName>
</protein>
<dbReference type="Gene3D" id="1.10.1740.10">
    <property type="match status" value="1"/>
</dbReference>
<dbReference type="Pfam" id="PF04542">
    <property type="entry name" value="Sigma70_r2"/>
    <property type="match status" value="1"/>
</dbReference>
<organism evidence="8 9">
    <name type="scientific">Stieleria varia</name>
    <dbReference type="NCBI Taxonomy" id="2528005"/>
    <lineage>
        <taxon>Bacteria</taxon>
        <taxon>Pseudomonadati</taxon>
        <taxon>Planctomycetota</taxon>
        <taxon>Planctomycetia</taxon>
        <taxon>Pirellulales</taxon>
        <taxon>Pirellulaceae</taxon>
        <taxon>Stieleria</taxon>
    </lineage>
</organism>
<evidence type="ECO:0000313" key="9">
    <source>
        <dbReference type="Proteomes" id="UP000320176"/>
    </source>
</evidence>
<dbReference type="InterPro" id="IPR007627">
    <property type="entry name" value="RNA_pol_sigma70_r2"/>
</dbReference>
<evidence type="ECO:0000256" key="6">
    <source>
        <dbReference type="SAM" id="MobiDB-lite"/>
    </source>
</evidence>
<evidence type="ECO:0000256" key="5">
    <source>
        <dbReference type="ARBA" id="ARBA00023163"/>
    </source>
</evidence>
<dbReference type="AlphaFoldDB" id="A0A5C6B744"/>
<dbReference type="InterPro" id="IPR039425">
    <property type="entry name" value="RNA_pol_sigma-70-like"/>
</dbReference>
<dbReference type="InterPro" id="IPR013325">
    <property type="entry name" value="RNA_pol_sigma_r2"/>
</dbReference>
<evidence type="ECO:0000259" key="7">
    <source>
        <dbReference type="Pfam" id="PF04542"/>
    </source>
</evidence>
<evidence type="ECO:0000313" key="8">
    <source>
        <dbReference type="EMBL" id="TWU06304.1"/>
    </source>
</evidence>
<reference evidence="8 9" key="1">
    <citation type="submission" date="2019-02" db="EMBL/GenBank/DDBJ databases">
        <title>Deep-cultivation of Planctomycetes and their phenomic and genomic characterization uncovers novel biology.</title>
        <authorList>
            <person name="Wiegand S."/>
            <person name="Jogler M."/>
            <person name="Boedeker C."/>
            <person name="Pinto D."/>
            <person name="Vollmers J."/>
            <person name="Rivas-Marin E."/>
            <person name="Kohn T."/>
            <person name="Peeters S.H."/>
            <person name="Heuer A."/>
            <person name="Rast P."/>
            <person name="Oberbeckmann S."/>
            <person name="Bunk B."/>
            <person name="Jeske O."/>
            <person name="Meyerdierks A."/>
            <person name="Storesund J.E."/>
            <person name="Kallscheuer N."/>
            <person name="Luecker S."/>
            <person name="Lage O.M."/>
            <person name="Pohl T."/>
            <person name="Merkel B.J."/>
            <person name="Hornburger P."/>
            <person name="Mueller R.-W."/>
            <person name="Bruemmer F."/>
            <person name="Labrenz M."/>
            <person name="Spormann A.M."/>
            <person name="Op Den Camp H."/>
            <person name="Overmann J."/>
            <person name="Amann R."/>
            <person name="Jetten M.S.M."/>
            <person name="Mascher T."/>
            <person name="Medema M.H."/>
            <person name="Devos D.P."/>
            <person name="Kaster A.-K."/>
            <person name="Ovreas L."/>
            <person name="Rohde M."/>
            <person name="Galperin M.Y."/>
            <person name="Jogler C."/>
        </authorList>
    </citation>
    <scope>NUCLEOTIDE SEQUENCE [LARGE SCALE GENOMIC DNA]</scope>
    <source>
        <strain evidence="8 9">Pla52n</strain>
    </source>
</reference>
<evidence type="ECO:0000256" key="2">
    <source>
        <dbReference type="ARBA" id="ARBA00023015"/>
    </source>
</evidence>
<feature type="domain" description="RNA polymerase sigma-70 region 2" evidence="7">
    <location>
        <begin position="147"/>
        <end position="212"/>
    </location>
</feature>
<feature type="region of interest" description="Disordered" evidence="6">
    <location>
        <begin position="65"/>
        <end position="90"/>
    </location>
</feature>
<dbReference type="NCBIfam" id="TIGR02937">
    <property type="entry name" value="sigma70-ECF"/>
    <property type="match status" value="1"/>
</dbReference>
<dbReference type="InterPro" id="IPR036388">
    <property type="entry name" value="WH-like_DNA-bd_sf"/>
</dbReference>
<dbReference type="Proteomes" id="UP000320176">
    <property type="component" value="Unassembled WGS sequence"/>
</dbReference>
<dbReference type="InterPro" id="IPR013324">
    <property type="entry name" value="RNA_pol_sigma_r3/r4-like"/>
</dbReference>
<dbReference type="Gene3D" id="1.10.10.10">
    <property type="entry name" value="Winged helix-like DNA-binding domain superfamily/Winged helix DNA-binding domain"/>
    <property type="match status" value="1"/>
</dbReference>
<dbReference type="GO" id="GO:0016987">
    <property type="term" value="F:sigma factor activity"/>
    <property type="evidence" value="ECO:0007669"/>
    <property type="project" value="UniProtKB-KW"/>
</dbReference>
<dbReference type="SUPFAM" id="SSF88659">
    <property type="entry name" value="Sigma3 and sigma4 domains of RNA polymerase sigma factors"/>
    <property type="match status" value="1"/>
</dbReference>
<evidence type="ECO:0000256" key="3">
    <source>
        <dbReference type="ARBA" id="ARBA00023082"/>
    </source>
</evidence>
<evidence type="ECO:0000256" key="4">
    <source>
        <dbReference type="ARBA" id="ARBA00023125"/>
    </source>
</evidence>
<keyword evidence="9" id="KW-1185">Reference proteome</keyword>
<sequence>MNEALFVNLLQCQHCLSCNFTRVADRKIVCSAKNLTDVQSVNELGDQHGKIIDLASCPSTAGCRNASQDLSSNSHRTRSSSRREISPSISDGANRIGSMFFREFSVTMTAQMCVVFRRNHLQGPETRASLIGKLGKSDSDDAWAEFVELYRPLVVRVALAKGLQHADADDLAQDVLATVGKAINSFDPLADGSFRGWLFKITRNLCVNQLTRGPFSGNRGPIGSGDSDVHRMLLQQPADEATVTLFETEHRRLRFQQAAEMLQARFTESTWLSFWLTAVDGRSIQSVADELGMTEGSVRVARCRVLAKLKDTLQSDD</sequence>
<keyword evidence="4" id="KW-0238">DNA-binding</keyword>
<dbReference type="InterPro" id="IPR014284">
    <property type="entry name" value="RNA_pol_sigma-70_dom"/>
</dbReference>
<comment type="caution">
    <text evidence="8">The sequence shown here is derived from an EMBL/GenBank/DDBJ whole genome shotgun (WGS) entry which is preliminary data.</text>
</comment>
<dbReference type="EMBL" id="SJPN01000002">
    <property type="protein sequence ID" value="TWU06304.1"/>
    <property type="molecule type" value="Genomic_DNA"/>
</dbReference>
<dbReference type="SUPFAM" id="SSF88946">
    <property type="entry name" value="Sigma2 domain of RNA polymerase sigma factors"/>
    <property type="match status" value="1"/>
</dbReference>
<gene>
    <name evidence="8" type="primary">sigE_7</name>
    <name evidence="8" type="ORF">Pla52n_20250</name>
</gene>
<accession>A0A5C6B744</accession>
<dbReference type="GO" id="GO:0003677">
    <property type="term" value="F:DNA binding"/>
    <property type="evidence" value="ECO:0007669"/>
    <property type="project" value="UniProtKB-KW"/>
</dbReference>
<dbReference type="GO" id="GO:0006352">
    <property type="term" value="P:DNA-templated transcription initiation"/>
    <property type="evidence" value="ECO:0007669"/>
    <property type="project" value="InterPro"/>
</dbReference>
<keyword evidence="2" id="KW-0805">Transcription regulation</keyword>
<dbReference type="PANTHER" id="PTHR43133:SF8">
    <property type="entry name" value="RNA POLYMERASE SIGMA FACTOR HI_1459-RELATED"/>
    <property type="match status" value="1"/>
</dbReference>
<comment type="similarity">
    <text evidence="1">Belongs to the sigma-70 factor family. ECF subfamily.</text>
</comment>
<dbReference type="PANTHER" id="PTHR43133">
    <property type="entry name" value="RNA POLYMERASE ECF-TYPE SIGMA FACTO"/>
    <property type="match status" value="1"/>
</dbReference>
<name>A0A5C6B744_9BACT</name>
<keyword evidence="3" id="KW-0731">Sigma factor</keyword>